<organism evidence="2 3">
    <name type="scientific">Cryptolaemus montrouzieri</name>
    <dbReference type="NCBI Taxonomy" id="559131"/>
    <lineage>
        <taxon>Eukaryota</taxon>
        <taxon>Metazoa</taxon>
        <taxon>Ecdysozoa</taxon>
        <taxon>Arthropoda</taxon>
        <taxon>Hexapoda</taxon>
        <taxon>Insecta</taxon>
        <taxon>Pterygota</taxon>
        <taxon>Neoptera</taxon>
        <taxon>Endopterygota</taxon>
        <taxon>Coleoptera</taxon>
        <taxon>Polyphaga</taxon>
        <taxon>Cucujiformia</taxon>
        <taxon>Coccinelloidea</taxon>
        <taxon>Coccinellidae</taxon>
        <taxon>Scymninae</taxon>
        <taxon>Scymnini</taxon>
        <taxon>Cryptolaemus</taxon>
    </lineage>
</organism>
<dbReference type="EMBL" id="JABFTP020000001">
    <property type="protein sequence ID" value="KAL3266510.1"/>
    <property type="molecule type" value="Genomic_DNA"/>
</dbReference>
<gene>
    <name evidence="2" type="ORF">HHI36_010680</name>
</gene>
<comment type="caution">
    <text evidence="2">The sequence shown here is derived from an EMBL/GenBank/DDBJ whole genome shotgun (WGS) entry which is preliminary data.</text>
</comment>
<protein>
    <submittedName>
        <fullName evidence="2">Uncharacterized protein</fullName>
    </submittedName>
</protein>
<feature type="region of interest" description="Disordered" evidence="1">
    <location>
        <begin position="51"/>
        <end position="77"/>
    </location>
</feature>
<dbReference type="AlphaFoldDB" id="A0ABD2MJH4"/>
<proteinExistence type="predicted"/>
<evidence type="ECO:0000313" key="2">
    <source>
        <dbReference type="EMBL" id="KAL3266510.1"/>
    </source>
</evidence>
<accession>A0ABD2MJH4</accession>
<name>A0ABD2MJH4_9CUCU</name>
<keyword evidence="3" id="KW-1185">Reference proteome</keyword>
<sequence>DDRDEAQFSRTKAVSPSGPGTEEVFKSSRCFSISSAENEIVLSSTGDLEEVIRGSGPSGSTLKDEAKALENTSADCL</sequence>
<reference evidence="2 3" key="1">
    <citation type="journal article" date="2021" name="BMC Biol.">
        <title>Horizontally acquired antibacterial genes associated with adaptive radiation of ladybird beetles.</title>
        <authorList>
            <person name="Li H.S."/>
            <person name="Tang X.F."/>
            <person name="Huang Y.H."/>
            <person name="Xu Z.Y."/>
            <person name="Chen M.L."/>
            <person name="Du X.Y."/>
            <person name="Qiu B.Y."/>
            <person name="Chen P.T."/>
            <person name="Zhang W."/>
            <person name="Slipinski A."/>
            <person name="Escalona H.E."/>
            <person name="Waterhouse R.M."/>
            <person name="Zwick A."/>
            <person name="Pang H."/>
        </authorList>
    </citation>
    <scope>NUCLEOTIDE SEQUENCE [LARGE SCALE GENOMIC DNA]</scope>
    <source>
        <strain evidence="2">SYSU2018</strain>
    </source>
</reference>
<evidence type="ECO:0000313" key="3">
    <source>
        <dbReference type="Proteomes" id="UP001516400"/>
    </source>
</evidence>
<dbReference type="Proteomes" id="UP001516400">
    <property type="component" value="Unassembled WGS sequence"/>
</dbReference>
<feature type="non-terminal residue" evidence="2">
    <location>
        <position position="1"/>
    </location>
</feature>
<evidence type="ECO:0000256" key="1">
    <source>
        <dbReference type="SAM" id="MobiDB-lite"/>
    </source>
</evidence>
<feature type="region of interest" description="Disordered" evidence="1">
    <location>
        <begin position="1"/>
        <end position="24"/>
    </location>
</feature>